<reference evidence="3 4" key="1">
    <citation type="submission" date="2024-10" db="EMBL/GenBank/DDBJ databases">
        <title>Updated reference genomes for cyclostephanoid diatoms.</title>
        <authorList>
            <person name="Roberts W.R."/>
            <person name="Alverson A.J."/>
        </authorList>
    </citation>
    <scope>NUCLEOTIDE SEQUENCE [LARGE SCALE GENOMIC DNA]</scope>
    <source>
        <strain evidence="3 4">AJA010-31</strain>
    </source>
</reference>
<evidence type="ECO:0000313" key="4">
    <source>
        <dbReference type="Proteomes" id="UP001530400"/>
    </source>
</evidence>
<feature type="region of interest" description="Disordered" evidence="2">
    <location>
        <begin position="471"/>
        <end position="491"/>
    </location>
</feature>
<name>A0ABD3NCN0_9STRA</name>
<evidence type="ECO:0000256" key="1">
    <source>
        <dbReference type="SAM" id="Coils"/>
    </source>
</evidence>
<dbReference type="AlphaFoldDB" id="A0ABD3NCN0"/>
<feature type="coiled-coil region" evidence="1">
    <location>
        <begin position="1036"/>
        <end position="1147"/>
    </location>
</feature>
<evidence type="ECO:0000313" key="3">
    <source>
        <dbReference type="EMBL" id="KAL3773821.1"/>
    </source>
</evidence>
<feature type="coiled-coil region" evidence="1">
    <location>
        <begin position="708"/>
        <end position="735"/>
    </location>
</feature>
<proteinExistence type="predicted"/>
<dbReference type="Proteomes" id="UP001530400">
    <property type="component" value="Unassembled WGS sequence"/>
</dbReference>
<keyword evidence="1" id="KW-0175">Coiled coil</keyword>
<evidence type="ECO:0000256" key="2">
    <source>
        <dbReference type="SAM" id="MobiDB-lite"/>
    </source>
</evidence>
<keyword evidence="4" id="KW-1185">Reference proteome</keyword>
<feature type="coiled-coil region" evidence="1">
    <location>
        <begin position="425"/>
        <end position="452"/>
    </location>
</feature>
<accession>A0ABD3NCN0</accession>
<gene>
    <name evidence="3" type="ORF">ACHAWO_006925</name>
</gene>
<protein>
    <submittedName>
        <fullName evidence="3">Uncharacterized protein</fullName>
    </submittedName>
</protein>
<feature type="coiled-coil region" evidence="1">
    <location>
        <begin position="629"/>
        <end position="663"/>
    </location>
</feature>
<organism evidence="3 4">
    <name type="scientific">Cyclotella atomus</name>
    <dbReference type="NCBI Taxonomy" id="382360"/>
    <lineage>
        <taxon>Eukaryota</taxon>
        <taxon>Sar</taxon>
        <taxon>Stramenopiles</taxon>
        <taxon>Ochrophyta</taxon>
        <taxon>Bacillariophyta</taxon>
        <taxon>Coscinodiscophyceae</taxon>
        <taxon>Thalassiosirophycidae</taxon>
        <taxon>Stephanodiscales</taxon>
        <taxon>Stephanodiscaceae</taxon>
        <taxon>Cyclotella</taxon>
    </lineage>
</organism>
<comment type="caution">
    <text evidence="3">The sequence shown here is derived from an EMBL/GenBank/DDBJ whole genome shotgun (WGS) entry which is preliminary data.</text>
</comment>
<feature type="coiled-coil region" evidence="1">
    <location>
        <begin position="342"/>
        <end position="382"/>
    </location>
</feature>
<feature type="coiled-coil region" evidence="1">
    <location>
        <begin position="812"/>
        <end position="857"/>
    </location>
</feature>
<dbReference type="EMBL" id="JALLPJ020001218">
    <property type="protein sequence ID" value="KAL3773821.1"/>
    <property type="molecule type" value="Genomic_DNA"/>
</dbReference>
<feature type="region of interest" description="Disordered" evidence="2">
    <location>
        <begin position="60"/>
        <end position="80"/>
    </location>
</feature>
<sequence length="1152" mass="129443">MNRRNQPSTPFSCFRIDPGYLLCAPTSQTSSLEADYMQDYRNRDLVERFELLLDDHEEDSIFSESSSEKDSVGSSANNAETPVHNGLPASLFMPSLQARGGPNALEGRLQKVGGGDVKCIKEPPESFTSRSCQWSRPCLSRGLKYLAAFPRSNAISAFNQVNSLHLNDGASAFERSRSDQAQIFETFSRQPTMPYSNTIKPRAASSDSTAHTVETSTAGISQASIALIQVKRARVKAKVLMSTSSLIKLLRSLPLRLSIASLIIPLSQALPIKILALVHQGLFCSRDVDGRTIIDMHVIEVFLLNHLSTEIVINSGCVDVKGESIEEKRAFLIEIDELKMWKVNASEELDAKNHEVETLKQIALFKEQIKVLERENASILSRLEPKSGCYKVLKLADLKIAEACDERSALIKESQASNDLMSTQMSEHEEKLKVARDIIAKVRSENASLEETLRCKAVEVHHLHQRLLNASDEDTDAKDSGDMSSEVSVLRQRKLDAQETMDVTNKEMETLLSVNQELRIKQQELVEQLQSTNEAECKRLHADNRKCAKEVEINKLALAEAVNKSSSLQISLATKSSQYDKLQQELLVKVTEYESTITELKVNALEEAAAHIDTTTRLETDLASATSTISELMIQAENQATKITTLENELHAAEKDLADAVGDVDQLERFVSEVRENLLLKDTELNQTKADVTNGRITFSLRVRFQYHEELSKQLDASKSECDALKAKVTKLKHQLINEELAVTNYKISNLKKDNTKLASKVKSLEYDVIEYGEMVEKKDKELFESKKLCEELKLTIKSSTGEEPLSVQGIMTSLREQVERLTTELQETTSTLNARNQSLELDVTDKTNEISKLTAETSSLKDYILDLQDFVAAEHLTDLCDKENKMARQLAESKNTSNGAIQAEAKYVSLKLLNEAITSECDDLMEWKQEAEHRLKVLGSQVEELTLQSTALQRQCNEQDSTIKEKRDLIKDLEHSVKSKRFAVARYKEDMILTSKEIAILKSKCKELEALTNTSCDDDQVAKLEEWKQGAEITLESNREHIECLLSEKENLESKIKELVLHEQSLSSQLSTIHDEKIALVKSSLDMAEAYEVKIKSLQDDADRLNELTAELEKQRGKYKDAQMAIKSMEMALVAVEKQRKKLQRESPCSL</sequence>